<evidence type="ECO:0000256" key="3">
    <source>
        <dbReference type="ARBA" id="ARBA00004236"/>
    </source>
</evidence>
<dbReference type="InterPro" id="IPR004358">
    <property type="entry name" value="Sig_transdc_His_kin-like_C"/>
</dbReference>
<organism evidence="15 16">
    <name type="scientific">Rothia mucilaginosa</name>
    <dbReference type="NCBI Taxonomy" id="43675"/>
    <lineage>
        <taxon>Bacteria</taxon>
        <taxon>Bacillati</taxon>
        <taxon>Actinomycetota</taxon>
        <taxon>Actinomycetes</taxon>
        <taxon>Micrococcales</taxon>
        <taxon>Micrococcaceae</taxon>
        <taxon>Rothia</taxon>
    </lineage>
</organism>
<evidence type="ECO:0000259" key="14">
    <source>
        <dbReference type="PROSITE" id="PS50885"/>
    </source>
</evidence>
<keyword evidence="11 12" id="KW-0472">Membrane</keyword>
<dbReference type="InterPro" id="IPR036097">
    <property type="entry name" value="HisK_dim/P_sf"/>
</dbReference>
<dbReference type="Pfam" id="PF00512">
    <property type="entry name" value="HisKA"/>
    <property type="match status" value="1"/>
</dbReference>
<comment type="subcellular location">
    <subcellularLocation>
        <location evidence="3">Cell membrane</location>
    </subcellularLocation>
</comment>
<gene>
    <name evidence="15" type="ORF">KH265_00600</name>
</gene>
<evidence type="ECO:0000256" key="12">
    <source>
        <dbReference type="SAM" id="Phobius"/>
    </source>
</evidence>
<dbReference type="PANTHER" id="PTHR45436">
    <property type="entry name" value="SENSOR HISTIDINE KINASE YKOH"/>
    <property type="match status" value="1"/>
</dbReference>
<reference evidence="15" key="1">
    <citation type="submission" date="2021-02" db="EMBL/GenBank/DDBJ databases">
        <title>Infant gut strain persistence is associated with maternal origin, phylogeny, and functional potential including surface adhesion and iron acquisition.</title>
        <authorList>
            <person name="Lou Y.C."/>
        </authorList>
    </citation>
    <scope>NUCLEOTIDE SEQUENCE</scope>
    <source>
        <strain evidence="15">L1_008_092G1_dasL1_008_092G1_concoct_16</strain>
    </source>
</reference>
<feature type="transmembrane region" description="Helical" evidence="12">
    <location>
        <begin position="168"/>
        <end position="195"/>
    </location>
</feature>
<comment type="cofactor">
    <cofactor evidence="2">
        <name>a divalent metal cation</name>
        <dbReference type="ChEBI" id="CHEBI:60240"/>
    </cofactor>
</comment>
<keyword evidence="9 12" id="KW-1133">Transmembrane helix</keyword>
<evidence type="ECO:0000256" key="1">
    <source>
        <dbReference type="ARBA" id="ARBA00000085"/>
    </source>
</evidence>
<sequence>MALKPLDRIPLSLSLRTQLVLVTSMLIALAIAVTSLVAISALRAQMVHQLDEEMKTSAPALVQLATVRPSGKQEGSLSTYRVYLLDKDGKVLYSLSSEHDEQAGEPTLSGWTAEKVRKQNEDGVTVGSSSGSADWRLLAVPIEVNDSSGLTEASSLIIAMPLKQTNQVVALVGVLTFAFGLATLAAAIAMTWVIVTRTFEPLARVEQTAAKIAAGDLSQRIEDYNPNNEIGNLAISLNTMLAQIEALFKAREKSEAKMRRFVGDASHELRTPLVSIRGYSELYRQGALPTEEAVGTAMSRIESESKRMGQLVEDLLTLARIDERRESKLAPFDLFNLAVDASNDAYATAPDREVSLVGLSDDVAPTSAPVLGDESRMRQVVANLLTNAMRYTPDGTPLEIAVGVREEVAGFPLATLEVRDHGPGIHGEDRERVFERFYRTDTSRSRETGGTGLGLSIVAAIIEQHDGRIHIEETPGGGATFVISLPYYPQPISDEQLPN</sequence>
<dbReference type="SUPFAM" id="SSF55874">
    <property type="entry name" value="ATPase domain of HSP90 chaperone/DNA topoisomerase II/histidine kinase"/>
    <property type="match status" value="1"/>
</dbReference>
<dbReference type="Gene3D" id="3.30.565.10">
    <property type="entry name" value="Histidine kinase-like ATPase, C-terminal domain"/>
    <property type="match status" value="1"/>
</dbReference>
<dbReference type="InterPro" id="IPR003661">
    <property type="entry name" value="HisK_dim/P_dom"/>
</dbReference>
<evidence type="ECO:0000256" key="7">
    <source>
        <dbReference type="ARBA" id="ARBA00022692"/>
    </source>
</evidence>
<feature type="domain" description="HAMP" evidence="14">
    <location>
        <begin position="196"/>
        <end position="249"/>
    </location>
</feature>
<dbReference type="Pfam" id="PF02518">
    <property type="entry name" value="HATPase_c"/>
    <property type="match status" value="1"/>
</dbReference>
<dbReference type="InterPro" id="IPR003660">
    <property type="entry name" value="HAMP_dom"/>
</dbReference>
<dbReference type="RefSeq" id="WP_303951593.1">
    <property type="nucleotide sequence ID" value="NZ_JAGZXI010000001.1"/>
</dbReference>
<evidence type="ECO:0000256" key="5">
    <source>
        <dbReference type="ARBA" id="ARBA00022553"/>
    </source>
</evidence>
<evidence type="ECO:0000256" key="4">
    <source>
        <dbReference type="ARBA" id="ARBA00012438"/>
    </source>
</evidence>
<evidence type="ECO:0000256" key="2">
    <source>
        <dbReference type="ARBA" id="ARBA00001968"/>
    </source>
</evidence>
<dbReference type="CDD" id="cd06225">
    <property type="entry name" value="HAMP"/>
    <property type="match status" value="1"/>
</dbReference>
<dbReference type="PANTHER" id="PTHR45436:SF5">
    <property type="entry name" value="SENSOR HISTIDINE KINASE TRCS"/>
    <property type="match status" value="1"/>
</dbReference>
<comment type="caution">
    <text evidence="15">The sequence shown here is derived from an EMBL/GenBank/DDBJ whole genome shotgun (WGS) entry which is preliminary data.</text>
</comment>
<proteinExistence type="predicted"/>
<dbReference type="Proteomes" id="UP000739069">
    <property type="component" value="Unassembled WGS sequence"/>
</dbReference>
<feature type="transmembrane region" description="Helical" evidence="12">
    <location>
        <begin position="20"/>
        <end position="42"/>
    </location>
</feature>
<dbReference type="GO" id="GO:0005509">
    <property type="term" value="F:calcium ion binding"/>
    <property type="evidence" value="ECO:0007669"/>
    <property type="project" value="UniProtKB-ARBA"/>
</dbReference>
<evidence type="ECO:0000256" key="6">
    <source>
        <dbReference type="ARBA" id="ARBA00022679"/>
    </source>
</evidence>
<dbReference type="InterPro" id="IPR005467">
    <property type="entry name" value="His_kinase_dom"/>
</dbReference>
<dbReference type="FunFam" id="3.30.565.10:FF:000006">
    <property type="entry name" value="Sensor histidine kinase WalK"/>
    <property type="match status" value="1"/>
</dbReference>
<name>A0A943T6A3_9MICC</name>
<dbReference type="FunFam" id="1.10.287.130:FF:000001">
    <property type="entry name" value="Two-component sensor histidine kinase"/>
    <property type="match status" value="1"/>
</dbReference>
<dbReference type="PROSITE" id="PS50109">
    <property type="entry name" value="HIS_KIN"/>
    <property type="match status" value="1"/>
</dbReference>
<dbReference type="SMART" id="SM00304">
    <property type="entry name" value="HAMP"/>
    <property type="match status" value="1"/>
</dbReference>
<keyword evidence="8 15" id="KW-0418">Kinase</keyword>
<feature type="domain" description="Histidine kinase" evidence="13">
    <location>
        <begin position="264"/>
        <end position="489"/>
    </location>
</feature>
<dbReference type="Gene3D" id="1.10.287.130">
    <property type="match status" value="1"/>
</dbReference>
<evidence type="ECO:0000256" key="10">
    <source>
        <dbReference type="ARBA" id="ARBA00023012"/>
    </source>
</evidence>
<dbReference type="SMART" id="SM00388">
    <property type="entry name" value="HisKA"/>
    <property type="match status" value="1"/>
</dbReference>
<dbReference type="AlphaFoldDB" id="A0A943T6A3"/>
<dbReference type="InterPro" id="IPR050428">
    <property type="entry name" value="TCS_sensor_his_kinase"/>
</dbReference>
<evidence type="ECO:0000256" key="9">
    <source>
        <dbReference type="ARBA" id="ARBA00022989"/>
    </source>
</evidence>
<dbReference type="Gene3D" id="6.10.340.10">
    <property type="match status" value="1"/>
</dbReference>
<accession>A0A943T6A3</accession>
<comment type="catalytic activity">
    <reaction evidence="1">
        <text>ATP + protein L-histidine = ADP + protein N-phospho-L-histidine.</text>
        <dbReference type="EC" id="2.7.13.3"/>
    </reaction>
</comment>
<dbReference type="InterPro" id="IPR036890">
    <property type="entry name" value="HATPase_C_sf"/>
</dbReference>
<evidence type="ECO:0000259" key="13">
    <source>
        <dbReference type="PROSITE" id="PS50109"/>
    </source>
</evidence>
<keyword evidence="7 12" id="KW-0812">Transmembrane</keyword>
<evidence type="ECO:0000256" key="11">
    <source>
        <dbReference type="ARBA" id="ARBA00023136"/>
    </source>
</evidence>
<evidence type="ECO:0000313" key="16">
    <source>
        <dbReference type="Proteomes" id="UP000739069"/>
    </source>
</evidence>
<dbReference type="CDD" id="cd00082">
    <property type="entry name" value="HisKA"/>
    <property type="match status" value="1"/>
</dbReference>
<dbReference type="CDD" id="cd00075">
    <property type="entry name" value="HATPase"/>
    <property type="match status" value="1"/>
</dbReference>
<dbReference type="SUPFAM" id="SSF47384">
    <property type="entry name" value="Homodimeric domain of signal transducing histidine kinase"/>
    <property type="match status" value="1"/>
</dbReference>
<dbReference type="EMBL" id="JAGZXI010000001">
    <property type="protein sequence ID" value="MBS6634161.1"/>
    <property type="molecule type" value="Genomic_DNA"/>
</dbReference>
<dbReference type="InterPro" id="IPR003594">
    <property type="entry name" value="HATPase_dom"/>
</dbReference>
<dbReference type="GO" id="GO:0005886">
    <property type="term" value="C:plasma membrane"/>
    <property type="evidence" value="ECO:0007669"/>
    <property type="project" value="UniProtKB-SubCell"/>
</dbReference>
<evidence type="ECO:0000313" key="15">
    <source>
        <dbReference type="EMBL" id="MBS6634161.1"/>
    </source>
</evidence>
<dbReference type="PROSITE" id="PS50885">
    <property type="entry name" value="HAMP"/>
    <property type="match status" value="1"/>
</dbReference>
<dbReference type="EC" id="2.7.13.3" evidence="4"/>
<evidence type="ECO:0000256" key="8">
    <source>
        <dbReference type="ARBA" id="ARBA00022777"/>
    </source>
</evidence>
<dbReference type="SMART" id="SM00387">
    <property type="entry name" value="HATPase_c"/>
    <property type="match status" value="1"/>
</dbReference>
<keyword evidence="5" id="KW-0597">Phosphoprotein</keyword>
<keyword evidence="10" id="KW-0902">Two-component regulatory system</keyword>
<dbReference type="PRINTS" id="PR00344">
    <property type="entry name" value="BCTRLSENSOR"/>
</dbReference>
<protein>
    <recommendedName>
        <fullName evidence="4">histidine kinase</fullName>
        <ecNumber evidence="4">2.7.13.3</ecNumber>
    </recommendedName>
</protein>
<dbReference type="SUPFAM" id="SSF158472">
    <property type="entry name" value="HAMP domain-like"/>
    <property type="match status" value="1"/>
</dbReference>
<dbReference type="Pfam" id="PF00672">
    <property type="entry name" value="HAMP"/>
    <property type="match status" value="1"/>
</dbReference>
<keyword evidence="6" id="KW-0808">Transferase</keyword>
<dbReference type="GO" id="GO:0000155">
    <property type="term" value="F:phosphorelay sensor kinase activity"/>
    <property type="evidence" value="ECO:0007669"/>
    <property type="project" value="InterPro"/>
</dbReference>